<protein>
    <submittedName>
        <fullName evidence="2">Uncharacterized protein</fullName>
    </submittedName>
</protein>
<name>A0ABR3JTH5_9AGAR</name>
<evidence type="ECO:0000256" key="1">
    <source>
        <dbReference type="SAM" id="MobiDB-lite"/>
    </source>
</evidence>
<dbReference type="EMBL" id="JASNQZ010000003">
    <property type="protein sequence ID" value="KAL0959082.1"/>
    <property type="molecule type" value="Genomic_DNA"/>
</dbReference>
<feature type="region of interest" description="Disordered" evidence="1">
    <location>
        <begin position="21"/>
        <end position="53"/>
    </location>
</feature>
<dbReference type="Proteomes" id="UP001556367">
    <property type="component" value="Unassembled WGS sequence"/>
</dbReference>
<accession>A0ABR3JTH5</accession>
<keyword evidence="3" id="KW-1185">Reference proteome</keyword>
<feature type="compositionally biased region" description="Polar residues" evidence="1">
    <location>
        <begin position="21"/>
        <end position="37"/>
    </location>
</feature>
<reference evidence="3" key="1">
    <citation type="submission" date="2024-06" db="EMBL/GenBank/DDBJ databases">
        <title>Multi-omics analyses provide insights into the biosynthesis of the anticancer antibiotic pleurotin in Hohenbuehelia grisea.</title>
        <authorList>
            <person name="Weaver J.A."/>
            <person name="Alberti F."/>
        </authorList>
    </citation>
    <scope>NUCLEOTIDE SEQUENCE [LARGE SCALE GENOMIC DNA]</scope>
    <source>
        <strain evidence="3">T-177</strain>
    </source>
</reference>
<gene>
    <name evidence="2" type="ORF">HGRIS_014380</name>
</gene>
<organism evidence="2 3">
    <name type="scientific">Hohenbuehelia grisea</name>
    <dbReference type="NCBI Taxonomy" id="104357"/>
    <lineage>
        <taxon>Eukaryota</taxon>
        <taxon>Fungi</taxon>
        <taxon>Dikarya</taxon>
        <taxon>Basidiomycota</taxon>
        <taxon>Agaricomycotina</taxon>
        <taxon>Agaricomycetes</taxon>
        <taxon>Agaricomycetidae</taxon>
        <taxon>Agaricales</taxon>
        <taxon>Pleurotineae</taxon>
        <taxon>Pleurotaceae</taxon>
        <taxon>Hohenbuehelia</taxon>
    </lineage>
</organism>
<sequence length="100" mass="11422">MHQQPPSYLGLARNQITTVDPRSESVTFAQNEQQRNGRASYGPARELGFRRTGPNDERPGIRWITDAEAELANAWLLRWCLGSHPAFYNIPFLRLILARS</sequence>
<proteinExistence type="predicted"/>
<evidence type="ECO:0000313" key="2">
    <source>
        <dbReference type="EMBL" id="KAL0959082.1"/>
    </source>
</evidence>
<evidence type="ECO:0000313" key="3">
    <source>
        <dbReference type="Proteomes" id="UP001556367"/>
    </source>
</evidence>
<comment type="caution">
    <text evidence="2">The sequence shown here is derived from an EMBL/GenBank/DDBJ whole genome shotgun (WGS) entry which is preliminary data.</text>
</comment>